<proteinExistence type="predicted"/>
<dbReference type="RefSeq" id="WP_406786452.1">
    <property type="nucleotide sequence ID" value="NZ_JBJIAA010000003.1"/>
</dbReference>
<sequence>MKNVIIFNLSLYNIIFYFTIYAFLGWCIEVAYSALNTGKFVNRGFLNGPVCPIYGFGVVFIIIILSPIKNNIFMLFVGSIFITSFIEYITGFVLERIFNNRWWDYSNMPFNINGYICLKFSLGWGIASVFVIEVVHAIVYALVKLIPSLLGIIFIIIVITCFIVDIISTVQAILKLNIRIRKIEEVSVKMRNKSDALAKEIAKNTIELKKIYNENSVEFKEKYEANISQIKSKYETEFSELRCNYNKLMERKHILQRRILKAFPNIKSNKHFEALEQLKSRIDLRK</sequence>
<organism evidence="3 4">
    <name type="scientific">Clostridium neuense</name>
    <dbReference type="NCBI Taxonomy" id="1728934"/>
    <lineage>
        <taxon>Bacteria</taxon>
        <taxon>Bacillati</taxon>
        <taxon>Bacillota</taxon>
        <taxon>Clostridia</taxon>
        <taxon>Eubacteriales</taxon>
        <taxon>Clostridiaceae</taxon>
        <taxon>Clostridium</taxon>
    </lineage>
</organism>
<keyword evidence="1" id="KW-0175">Coiled coil</keyword>
<name>A0ABW8TB76_9CLOT</name>
<feature type="transmembrane region" description="Helical" evidence="2">
    <location>
        <begin position="44"/>
        <end position="66"/>
    </location>
</feature>
<accession>A0ABW8TB76</accession>
<evidence type="ECO:0000256" key="2">
    <source>
        <dbReference type="SAM" id="Phobius"/>
    </source>
</evidence>
<dbReference type="Pfam" id="PF06541">
    <property type="entry name" value="ABC_trans_CmpB"/>
    <property type="match status" value="1"/>
</dbReference>
<feature type="transmembrane region" description="Helical" evidence="2">
    <location>
        <begin position="72"/>
        <end position="94"/>
    </location>
</feature>
<keyword evidence="4" id="KW-1185">Reference proteome</keyword>
<reference evidence="3 4" key="1">
    <citation type="submission" date="2024-11" db="EMBL/GenBank/DDBJ databases">
        <authorList>
            <person name="Heng Y.C."/>
            <person name="Lim A.C.H."/>
            <person name="Lee J.K.Y."/>
            <person name="Kittelmann S."/>
        </authorList>
    </citation>
    <scope>NUCLEOTIDE SEQUENCE [LARGE SCALE GENOMIC DNA]</scope>
    <source>
        <strain evidence="3 4">WILCCON 0114</strain>
    </source>
</reference>
<dbReference type="InterPro" id="IPR010540">
    <property type="entry name" value="CmpB_TMEM229"/>
</dbReference>
<feature type="transmembrane region" description="Helical" evidence="2">
    <location>
        <begin position="115"/>
        <end position="143"/>
    </location>
</feature>
<keyword evidence="2" id="KW-0812">Transmembrane</keyword>
<keyword evidence="2" id="KW-0472">Membrane</keyword>
<evidence type="ECO:0000256" key="1">
    <source>
        <dbReference type="SAM" id="Coils"/>
    </source>
</evidence>
<comment type="caution">
    <text evidence="3">The sequence shown here is derived from an EMBL/GenBank/DDBJ whole genome shotgun (WGS) entry which is preliminary data.</text>
</comment>
<keyword evidence="2" id="KW-1133">Transmembrane helix</keyword>
<feature type="transmembrane region" description="Helical" evidence="2">
    <location>
        <begin position="12"/>
        <end position="32"/>
    </location>
</feature>
<feature type="coiled-coil region" evidence="1">
    <location>
        <begin position="231"/>
        <end position="258"/>
    </location>
</feature>
<dbReference type="Proteomes" id="UP001623592">
    <property type="component" value="Unassembled WGS sequence"/>
</dbReference>
<protein>
    <submittedName>
        <fullName evidence="3">ABC transporter permease</fullName>
    </submittedName>
</protein>
<feature type="transmembrane region" description="Helical" evidence="2">
    <location>
        <begin position="149"/>
        <end position="174"/>
    </location>
</feature>
<evidence type="ECO:0000313" key="4">
    <source>
        <dbReference type="Proteomes" id="UP001623592"/>
    </source>
</evidence>
<gene>
    <name evidence="3" type="ORF">ACJDT4_05095</name>
</gene>
<evidence type="ECO:0000313" key="3">
    <source>
        <dbReference type="EMBL" id="MFL0249789.1"/>
    </source>
</evidence>
<dbReference type="EMBL" id="JBJIAA010000003">
    <property type="protein sequence ID" value="MFL0249789.1"/>
    <property type="molecule type" value="Genomic_DNA"/>
</dbReference>